<evidence type="ECO:0000256" key="13">
    <source>
        <dbReference type="RuleBase" id="RU000675"/>
    </source>
</evidence>
<evidence type="ECO:0000256" key="14">
    <source>
        <dbReference type="RuleBase" id="RU003679"/>
    </source>
</evidence>
<comment type="catalytic activity">
    <reaction evidence="1 13">
        <text>Hydrolysis of terminal non-reducing beta-D-galactose residues in beta-D-galactosides.</text>
        <dbReference type="EC" id="3.2.1.23"/>
    </reaction>
</comment>
<dbReference type="STRING" id="321146.A0A139H7H1"/>
<dbReference type="GO" id="GO:0000272">
    <property type="term" value="P:polysaccharide catabolic process"/>
    <property type="evidence" value="ECO:0007669"/>
    <property type="project" value="UniProtKB-KW"/>
</dbReference>
<evidence type="ECO:0000256" key="7">
    <source>
        <dbReference type="ARBA" id="ARBA00022801"/>
    </source>
</evidence>
<dbReference type="Gene3D" id="3.20.20.80">
    <property type="entry name" value="Glycosidases"/>
    <property type="match status" value="1"/>
</dbReference>
<dbReference type="OrthoDB" id="1657402at2759"/>
<dbReference type="InterPro" id="IPR017853">
    <property type="entry name" value="GH"/>
</dbReference>
<dbReference type="EMBL" id="LFZN01000116">
    <property type="protein sequence ID" value="KXS98308.1"/>
    <property type="molecule type" value="Genomic_DNA"/>
</dbReference>
<dbReference type="SUPFAM" id="SSF49785">
    <property type="entry name" value="Galactose-binding domain-like"/>
    <property type="match status" value="2"/>
</dbReference>
<feature type="chain" id="PRO_5007806509" description="Beta-galactosidase" evidence="15">
    <location>
        <begin position="22"/>
        <end position="1012"/>
    </location>
</feature>
<dbReference type="SUPFAM" id="SSF117100">
    <property type="entry name" value="Beta-galactosidase LacA, domain 3"/>
    <property type="match status" value="1"/>
</dbReference>
<evidence type="ECO:0000256" key="4">
    <source>
        <dbReference type="ARBA" id="ARBA00012756"/>
    </source>
</evidence>
<dbReference type="SUPFAM" id="SSF51445">
    <property type="entry name" value="(Trans)glycosidases"/>
    <property type="match status" value="1"/>
</dbReference>
<reference evidence="17 18" key="1">
    <citation type="submission" date="2015-07" db="EMBL/GenBank/DDBJ databases">
        <title>Comparative genomics of the Sigatoka disease complex on banana suggests a link between parallel evolutionary changes in Pseudocercospora fijiensis and Pseudocercospora eumusae and increased virulence on the banana host.</title>
        <authorList>
            <person name="Chang T.-C."/>
            <person name="Salvucci A."/>
            <person name="Crous P.W."/>
            <person name="Stergiopoulos I."/>
        </authorList>
    </citation>
    <scope>NUCLEOTIDE SEQUENCE [LARGE SCALE GENOMIC DNA]</scope>
    <source>
        <strain evidence="17 18">CBS 114824</strain>
    </source>
</reference>
<dbReference type="PROSITE" id="PS01182">
    <property type="entry name" value="GLYCOSYL_HYDROL_F35"/>
    <property type="match status" value="1"/>
</dbReference>
<dbReference type="Pfam" id="PF13363">
    <property type="entry name" value="BetaGal_dom3"/>
    <property type="match status" value="1"/>
</dbReference>
<keyword evidence="12" id="KW-0624">Polysaccharide degradation</keyword>
<protein>
    <recommendedName>
        <fullName evidence="4 13">Beta-galactosidase</fullName>
        <ecNumber evidence="4 13">3.2.1.23</ecNumber>
    </recommendedName>
</protein>
<dbReference type="InterPro" id="IPR019801">
    <property type="entry name" value="Glyco_hydro_35_CS"/>
</dbReference>
<keyword evidence="8" id="KW-1015">Disulfide bond</keyword>
<keyword evidence="9" id="KW-0325">Glycoprotein</keyword>
<evidence type="ECO:0000256" key="2">
    <source>
        <dbReference type="ARBA" id="ARBA00004613"/>
    </source>
</evidence>
<comment type="subcellular location">
    <subcellularLocation>
        <location evidence="2">Secreted</location>
    </subcellularLocation>
</comment>
<accession>A0A139H7H1</accession>
<dbReference type="Pfam" id="PF13364">
    <property type="entry name" value="BetaGal_ABD2"/>
    <property type="match status" value="2"/>
</dbReference>
<feature type="signal peptide" evidence="15">
    <location>
        <begin position="1"/>
        <end position="21"/>
    </location>
</feature>
<dbReference type="SMART" id="SM01029">
    <property type="entry name" value="BetaGal_dom2"/>
    <property type="match status" value="1"/>
</dbReference>
<dbReference type="InterPro" id="IPR001944">
    <property type="entry name" value="Glycoside_Hdrlase_35"/>
</dbReference>
<keyword evidence="6 15" id="KW-0732">Signal</keyword>
<evidence type="ECO:0000256" key="12">
    <source>
        <dbReference type="ARBA" id="ARBA00023326"/>
    </source>
</evidence>
<evidence type="ECO:0000256" key="11">
    <source>
        <dbReference type="ARBA" id="ARBA00023295"/>
    </source>
</evidence>
<dbReference type="InterPro" id="IPR037110">
    <property type="entry name" value="Betagal_dom2_sf"/>
</dbReference>
<dbReference type="Proteomes" id="UP000070133">
    <property type="component" value="Unassembled WGS sequence"/>
</dbReference>
<dbReference type="PRINTS" id="PR00742">
    <property type="entry name" value="GLHYDRLASE35"/>
</dbReference>
<dbReference type="InterPro" id="IPR036833">
    <property type="entry name" value="BetaGal_dom3_sf"/>
</dbReference>
<organism evidence="17 18">
    <name type="scientific">Pseudocercospora eumusae</name>
    <dbReference type="NCBI Taxonomy" id="321146"/>
    <lineage>
        <taxon>Eukaryota</taxon>
        <taxon>Fungi</taxon>
        <taxon>Dikarya</taxon>
        <taxon>Ascomycota</taxon>
        <taxon>Pezizomycotina</taxon>
        <taxon>Dothideomycetes</taxon>
        <taxon>Dothideomycetidae</taxon>
        <taxon>Mycosphaerellales</taxon>
        <taxon>Mycosphaerellaceae</taxon>
        <taxon>Pseudocercospora</taxon>
    </lineage>
</organism>
<evidence type="ECO:0000256" key="3">
    <source>
        <dbReference type="ARBA" id="ARBA00009809"/>
    </source>
</evidence>
<dbReference type="InterPro" id="IPR008979">
    <property type="entry name" value="Galactose-bd-like_sf"/>
</dbReference>
<dbReference type="FunFam" id="2.102.20.10:FF:000001">
    <property type="entry name" value="Beta-galactosidase A"/>
    <property type="match status" value="1"/>
</dbReference>
<dbReference type="PANTHER" id="PTHR23421">
    <property type="entry name" value="BETA-GALACTOSIDASE RELATED"/>
    <property type="match status" value="1"/>
</dbReference>
<dbReference type="Pfam" id="PF10435">
    <property type="entry name" value="BetaGal_dom2"/>
    <property type="match status" value="1"/>
</dbReference>
<dbReference type="InterPro" id="IPR018954">
    <property type="entry name" value="Betagal_dom2"/>
</dbReference>
<sequence length="1012" mass="110606">MLFKKICQAALLATAAVQTAALAIGGKPNMMIRPYPRNEPPQSIVTWDEHSLFVHGERVLFYSGEFHPFRLPVVSLWLDVFQKIRALGYNGVSVYFHWALLEGKRGDFSAEGIFALEPFFDAAKKAGIYILARPGPYINAEASGGGYPGWLQRDAGKLRTRDPRYLAATDNYVASMSKIISKHQITEGGPVILLQPENEYSQATEITPEFPDSVYWQAVEDQYRNGGIIVPFISNDAHAFGHFAPGPPQRYNATVDIYGHDGYPLGFDCANPYTWPDNSLPTYYLNDHINQSSSTPYALVEFQGGSFDPWGGPGFDKCLALLGPEFERVFYKNDFSFGVTIFNIYMTYGGTNWGNLGHPGGYTSYDYGAVITEDRLVSREKYSQAKLLASFLQASPAYLTAIAQNNSNANGSYTGNDALATTALFGKVTNFFVIRHGAFNSLDTTEYKITLPTSLGNITIPQLGGSLSLHGRDSKMYVTDYDVGGSNLLYSTAEVFTWKQYTSSYGKNTVLIVYTGPGETNELAVTGCGDAKLIEGEGVDIANKNGATVLKFDTSSTRRAVSFSSSRLTIYIVDRQTAYTFWAADTEYTPQVSSPIIQGPYLVRSAKIEGSDMHIVGDINATSALNIIGGAPEPLGKLTFNGKQVSFKQGGGLVTATAEYTKPSIDLPDLSSCNWKVIDSLPEIKADYDDSAWRNADLTYSNNTARNLTTPTSLYASDYGFNTGNLLYRGHFTSKGKESSLYLATQGGSAFGHSVWLNDMFIGSFDGADLYVDWNATYKLPATSGDAILTVLVDNMGLDENFRAGVSEMKRPRGILDYSLSGSEKSDIKWKLTGNLGGEDYQDRARGPLNEGGLYAERQGYHLPGAPTDSWKSSNGPTEGLPAAGVAFYTTTFDLNMPEGYDIPLSFSFSNSSTTASENGTLATAYRAQVYVNGYQFGKYVHNIGPQDNFPVPEGIFNYHGSNYVAVSLWALEKEGAKVEGLELVAGPVIQSGMERVENSPMDGWKKRDGAY</sequence>
<keyword evidence="18" id="KW-1185">Reference proteome</keyword>
<name>A0A139H7H1_9PEZI</name>
<keyword evidence="10" id="KW-0119">Carbohydrate metabolism</keyword>
<feature type="domain" description="Beta-galactosidase" evidence="16">
    <location>
        <begin position="398"/>
        <end position="581"/>
    </location>
</feature>
<keyword evidence="11 13" id="KW-0326">Glycosidase</keyword>
<comment type="caution">
    <text evidence="17">The sequence shown here is derived from an EMBL/GenBank/DDBJ whole genome shotgun (WGS) entry which is preliminary data.</text>
</comment>
<dbReference type="InterPro" id="IPR031330">
    <property type="entry name" value="Gly_Hdrlase_35_cat"/>
</dbReference>
<evidence type="ECO:0000256" key="9">
    <source>
        <dbReference type="ARBA" id="ARBA00023180"/>
    </source>
</evidence>
<dbReference type="FunFam" id="2.60.120.260:FF:000088">
    <property type="entry name" value="Beta-galactosidase A"/>
    <property type="match status" value="1"/>
</dbReference>
<evidence type="ECO:0000313" key="18">
    <source>
        <dbReference type="Proteomes" id="UP000070133"/>
    </source>
</evidence>
<evidence type="ECO:0000313" key="17">
    <source>
        <dbReference type="EMBL" id="KXS98308.1"/>
    </source>
</evidence>
<evidence type="ECO:0000256" key="10">
    <source>
        <dbReference type="ARBA" id="ARBA00023277"/>
    </source>
</evidence>
<dbReference type="GO" id="GO:0004565">
    <property type="term" value="F:beta-galactosidase activity"/>
    <property type="evidence" value="ECO:0007669"/>
    <property type="project" value="UniProtKB-EC"/>
</dbReference>
<dbReference type="SUPFAM" id="SSF51011">
    <property type="entry name" value="Glycosyl hydrolase domain"/>
    <property type="match status" value="1"/>
</dbReference>
<gene>
    <name evidence="17" type="ORF">AC578_6847</name>
</gene>
<dbReference type="InterPro" id="IPR025972">
    <property type="entry name" value="BetaGal_dom3"/>
</dbReference>
<evidence type="ECO:0000256" key="8">
    <source>
        <dbReference type="ARBA" id="ARBA00023157"/>
    </source>
</evidence>
<evidence type="ECO:0000256" key="15">
    <source>
        <dbReference type="SAM" id="SignalP"/>
    </source>
</evidence>
<dbReference type="EC" id="3.2.1.23" evidence="4 13"/>
<evidence type="ECO:0000256" key="6">
    <source>
        <dbReference type="ARBA" id="ARBA00022729"/>
    </source>
</evidence>
<dbReference type="AlphaFoldDB" id="A0A139H7H1"/>
<dbReference type="Pfam" id="PF01301">
    <property type="entry name" value="Glyco_hydro_35"/>
    <property type="match status" value="1"/>
</dbReference>
<keyword evidence="7 13" id="KW-0378">Hydrolase</keyword>
<evidence type="ECO:0000256" key="5">
    <source>
        <dbReference type="ARBA" id="ARBA00022525"/>
    </source>
</evidence>
<dbReference type="GO" id="GO:0005576">
    <property type="term" value="C:extracellular region"/>
    <property type="evidence" value="ECO:0007669"/>
    <property type="project" value="UniProtKB-SubCell"/>
</dbReference>
<keyword evidence="5" id="KW-0964">Secreted</keyword>
<dbReference type="Gene3D" id="2.60.120.260">
    <property type="entry name" value="Galactose-binding domain-like"/>
    <property type="match status" value="2"/>
</dbReference>
<proteinExistence type="inferred from homology"/>
<dbReference type="Gene3D" id="2.60.390.10">
    <property type="entry name" value="Beta-galactosidase, domain 3"/>
    <property type="match status" value="1"/>
</dbReference>
<evidence type="ECO:0000256" key="1">
    <source>
        <dbReference type="ARBA" id="ARBA00001412"/>
    </source>
</evidence>
<dbReference type="FunFam" id="2.60.120.260:FF:000065">
    <property type="entry name" value="Beta-galactosidase A"/>
    <property type="match status" value="1"/>
</dbReference>
<dbReference type="InterPro" id="IPR025300">
    <property type="entry name" value="BetaGal_jelly_roll_dom"/>
</dbReference>
<comment type="similarity">
    <text evidence="3 14">Belongs to the glycosyl hydrolase 35 family.</text>
</comment>
<dbReference type="Gene3D" id="2.102.20.10">
    <property type="entry name" value="Beta-galactosidase, domain 2"/>
    <property type="match status" value="1"/>
</dbReference>
<dbReference type="FunFam" id="3.20.20.80:FF:000040">
    <property type="entry name" value="Beta-galactosidase A"/>
    <property type="match status" value="1"/>
</dbReference>
<evidence type="ECO:0000259" key="16">
    <source>
        <dbReference type="SMART" id="SM01029"/>
    </source>
</evidence>